<evidence type="ECO:0000313" key="2">
    <source>
        <dbReference type="Proteomes" id="UP000324222"/>
    </source>
</evidence>
<protein>
    <submittedName>
        <fullName evidence="1">Uncharacterized protein</fullName>
    </submittedName>
</protein>
<sequence length="68" mass="7811">MGYKSSNDISCFYCDLKNSVKVSELKDFSFPKISHSFDVKAYNDVVPMCAGKMKGKRFRMLGKRFLES</sequence>
<dbReference type="EMBL" id="VSRR010000306">
    <property type="protein sequence ID" value="MPC13792.1"/>
    <property type="molecule type" value="Genomic_DNA"/>
</dbReference>
<dbReference type="AlphaFoldDB" id="A0A5B7CVG8"/>
<evidence type="ECO:0000313" key="1">
    <source>
        <dbReference type="EMBL" id="MPC13792.1"/>
    </source>
</evidence>
<comment type="caution">
    <text evidence="1">The sequence shown here is derived from an EMBL/GenBank/DDBJ whole genome shotgun (WGS) entry which is preliminary data.</text>
</comment>
<dbReference type="Proteomes" id="UP000324222">
    <property type="component" value="Unassembled WGS sequence"/>
</dbReference>
<gene>
    <name evidence="1" type="ORF">E2C01_006538</name>
</gene>
<name>A0A5B7CVG8_PORTR</name>
<reference evidence="1 2" key="1">
    <citation type="submission" date="2019-05" db="EMBL/GenBank/DDBJ databases">
        <title>Another draft genome of Portunus trituberculatus and its Hox gene families provides insights of decapod evolution.</title>
        <authorList>
            <person name="Jeong J.-H."/>
            <person name="Song I."/>
            <person name="Kim S."/>
            <person name="Choi T."/>
            <person name="Kim D."/>
            <person name="Ryu S."/>
            <person name="Kim W."/>
        </authorList>
    </citation>
    <scope>NUCLEOTIDE SEQUENCE [LARGE SCALE GENOMIC DNA]</scope>
    <source>
        <tissue evidence="1">Muscle</tissue>
    </source>
</reference>
<proteinExistence type="predicted"/>
<keyword evidence="2" id="KW-1185">Reference proteome</keyword>
<organism evidence="1 2">
    <name type="scientific">Portunus trituberculatus</name>
    <name type="common">Swimming crab</name>
    <name type="synonym">Neptunus trituberculatus</name>
    <dbReference type="NCBI Taxonomy" id="210409"/>
    <lineage>
        <taxon>Eukaryota</taxon>
        <taxon>Metazoa</taxon>
        <taxon>Ecdysozoa</taxon>
        <taxon>Arthropoda</taxon>
        <taxon>Crustacea</taxon>
        <taxon>Multicrustacea</taxon>
        <taxon>Malacostraca</taxon>
        <taxon>Eumalacostraca</taxon>
        <taxon>Eucarida</taxon>
        <taxon>Decapoda</taxon>
        <taxon>Pleocyemata</taxon>
        <taxon>Brachyura</taxon>
        <taxon>Eubrachyura</taxon>
        <taxon>Portunoidea</taxon>
        <taxon>Portunidae</taxon>
        <taxon>Portuninae</taxon>
        <taxon>Portunus</taxon>
    </lineage>
</organism>
<accession>A0A5B7CVG8</accession>